<organism evidence="2 3">
    <name type="scientific">Arachis hypogaea</name>
    <name type="common">Peanut</name>
    <dbReference type="NCBI Taxonomy" id="3818"/>
    <lineage>
        <taxon>Eukaryota</taxon>
        <taxon>Viridiplantae</taxon>
        <taxon>Streptophyta</taxon>
        <taxon>Embryophyta</taxon>
        <taxon>Tracheophyta</taxon>
        <taxon>Spermatophyta</taxon>
        <taxon>Magnoliopsida</taxon>
        <taxon>eudicotyledons</taxon>
        <taxon>Gunneridae</taxon>
        <taxon>Pentapetalae</taxon>
        <taxon>rosids</taxon>
        <taxon>fabids</taxon>
        <taxon>Fabales</taxon>
        <taxon>Fabaceae</taxon>
        <taxon>Papilionoideae</taxon>
        <taxon>50 kb inversion clade</taxon>
        <taxon>dalbergioids sensu lato</taxon>
        <taxon>Dalbergieae</taxon>
        <taxon>Pterocarpus clade</taxon>
        <taxon>Arachis</taxon>
    </lineage>
</organism>
<sequence length="214" mass="24322">MENGVFRFCLFCLHGDENVCLMFDIHGKIMVEQVIELFAKVGNVGGSGYGSSNFVQHDPTLTPPPIHVTRLVEDMKVHNYGMLDLDVMHEKNSLGNTGKEDYNLDGGVDFRVGHIFKSRNAVMQGVKNYSIHRSAEYRVVDSDRLKYYVRCQQHAAGCPWSLRVALRQNLGYWYVKDSLYSMLSVVVVMLVENVYHCCSISLGRCIGWEDCTRV</sequence>
<evidence type="ECO:0000259" key="1">
    <source>
        <dbReference type="Pfam" id="PF03108"/>
    </source>
</evidence>
<evidence type="ECO:0000313" key="3">
    <source>
        <dbReference type="Proteomes" id="UP000289738"/>
    </source>
</evidence>
<dbReference type="AlphaFoldDB" id="A0A445B4A9"/>
<accession>A0A445B4A9</accession>
<dbReference type="Pfam" id="PF03108">
    <property type="entry name" value="DBD_Tnp_Mut"/>
    <property type="match status" value="1"/>
</dbReference>
<evidence type="ECO:0000313" key="2">
    <source>
        <dbReference type="EMBL" id="RYR33499.1"/>
    </source>
</evidence>
<gene>
    <name evidence="2" type="ORF">Ahy_A10g048104</name>
</gene>
<comment type="caution">
    <text evidence="2">The sequence shown here is derived from an EMBL/GenBank/DDBJ whole genome shotgun (WGS) entry which is preliminary data.</text>
</comment>
<dbReference type="Proteomes" id="UP000289738">
    <property type="component" value="Chromosome A10"/>
</dbReference>
<dbReference type="InterPro" id="IPR004332">
    <property type="entry name" value="Transposase_MuDR"/>
</dbReference>
<name>A0A445B4A9_ARAHY</name>
<keyword evidence="3" id="KW-1185">Reference proteome</keyword>
<feature type="domain" description="Transposase MuDR plant" evidence="1">
    <location>
        <begin position="108"/>
        <end position="168"/>
    </location>
</feature>
<proteinExistence type="predicted"/>
<dbReference type="EMBL" id="SDMP01000010">
    <property type="protein sequence ID" value="RYR33499.1"/>
    <property type="molecule type" value="Genomic_DNA"/>
</dbReference>
<reference evidence="2 3" key="1">
    <citation type="submission" date="2019-01" db="EMBL/GenBank/DDBJ databases">
        <title>Sequencing of cultivated peanut Arachis hypogaea provides insights into genome evolution and oil improvement.</title>
        <authorList>
            <person name="Chen X."/>
        </authorList>
    </citation>
    <scope>NUCLEOTIDE SEQUENCE [LARGE SCALE GENOMIC DNA]</scope>
    <source>
        <strain evidence="3">cv. Fuhuasheng</strain>
        <tissue evidence="2">Leaves</tissue>
    </source>
</reference>
<protein>
    <recommendedName>
        <fullName evidence="1">Transposase MuDR plant domain-containing protein</fullName>
    </recommendedName>
</protein>